<dbReference type="OrthoDB" id="9816479at2"/>
<dbReference type="PANTHER" id="PTHR10465">
    <property type="entry name" value="TRANSMEMBRANE GTPASE FZO1"/>
    <property type="match status" value="1"/>
</dbReference>
<comment type="subcellular location">
    <subcellularLocation>
        <location evidence="1">Membrane</location>
    </subcellularLocation>
</comment>
<keyword evidence="5" id="KW-0472">Membrane</keyword>
<keyword evidence="4" id="KW-0342">GTP-binding</keyword>
<evidence type="ECO:0000256" key="2">
    <source>
        <dbReference type="ARBA" id="ARBA00022741"/>
    </source>
</evidence>
<evidence type="ECO:0000259" key="7">
    <source>
        <dbReference type="Pfam" id="PF00350"/>
    </source>
</evidence>
<dbReference type="RefSeq" id="WP_013447267.1">
    <property type="nucleotide sequence ID" value="NC_014749.1"/>
</dbReference>
<dbReference type="KEGG" id="cni:Calni_2074"/>
<dbReference type="PANTHER" id="PTHR10465:SF0">
    <property type="entry name" value="SARCALUMENIN"/>
    <property type="match status" value="1"/>
</dbReference>
<sequence>MKVKENMVEFLSILDSQIKSDQELHDSISSIDLNIDELKEDILQREIIVPIIGPFSAGKSSLINSFLETDYLPVGITPETSLATEIRYSENERIECIMSDNSDKPDIYSLSDFEKIKEKANAYEYMVVYLNNPNLKRIQPAVLVDMPGFESPVDIHNKAILNYLGKGIFYVVVISVESGTLPRSFLNRLKGLESLQRDFEVILNKVNLKSEKDVLAIKEKIEEDIKTYLNFDKEVHLVGENGGKILEKILTSLNTDELIKKMYLPDLKYKTFQVVDTIETIISSMQKTVEQNDKEIKALEKEIESLIKEKDKKIREIESKHSSTNVNRILSSIEREMIAQKDYLANIAVSSPDKFSKIVNDMVVNVLSVDVPNIISDIGSEIIDDVGVHLKSIQNSSDLGVNIPTNWISEKATQLKDNLLFSITNKLEQYKNTARAAAVILAVTTNFIAPVLELIIIALPDIVNKLLSSSIEQKQKEKAKSIIMTQIIPSLKAELRPKLLEIVNNEIKKLTTNVINEYENMLRLKKDSIEQAQKNLKEKAEEISVKISKYQNIKKNIVDSYNKYLS</sequence>
<dbReference type="eggNOG" id="COG0699">
    <property type="taxonomic scope" value="Bacteria"/>
</dbReference>
<evidence type="ECO:0000313" key="8">
    <source>
        <dbReference type="EMBL" id="ADR19966.1"/>
    </source>
</evidence>
<evidence type="ECO:0000313" key="9">
    <source>
        <dbReference type="Proteomes" id="UP000007039"/>
    </source>
</evidence>
<protein>
    <recommendedName>
        <fullName evidence="7">Dynamin N-terminal domain-containing protein</fullName>
    </recommendedName>
</protein>
<dbReference type="InterPro" id="IPR045063">
    <property type="entry name" value="Dynamin_N"/>
</dbReference>
<keyword evidence="6" id="KW-0175">Coiled coil</keyword>
<keyword evidence="9" id="KW-1185">Reference proteome</keyword>
<dbReference type="GO" id="GO:0005525">
    <property type="term" value="F:GTP binding"/>
    <property type="evidence" value="ECO:0007669"/>
    <property type="project" value="UniProtKB-KW"/>
</dbReference>
<evidence type="ECO:0000256" key="4">
    <source>
        <dbReference type="ARBA" id="ARBA00023134"/>
    </source>
</evidence>
<evidence type="ECO:0000256" key="5">
    <source>
        <dbReference type="ARBA" id="ARBA00023136"/>
    </source>
</evidence>
<accession>E4TK94</accession>
<keyword evidence="2" id="KW-0547">Nucleotide-binding</keyword>
<dbReference type="InterPro" id="IPR027417">
    <property type="entry name" value="P-loop_NTPase"/>
</dbReference>
<reference evidence="8 9" key="2">
    <citation type="journal article" date="2011" name="Stand. Genomic Sci.">
        <title>Complete genome sequence of Calditerrivibrio nitroreducens type strain (Yu37-1).</title>
        <authorList>
            <person name="Pitluck S."/>
            <person name="Sikorski J."/>
            <person name="Zeytun A."/>
            <person name="Lapidus A."/>
            <person name="Nolan M."/>
            <person name="Lucas S."/>
            <person name="Hammon N."/>
            <person name="Deshpande S."/>
            <person name="Cheng J.F."/>
            <person name="Tapia R."/>
            <person name="Han C."/>
            <person name="Goodwin L."/>
            <person name="Liolios K."/>
            <person name="Pagani I."/>
            <person name="Ivanova N."/>
            <person name="Mavromatis K."/>
            <person name="Pati A."/>
            <person name="Chen A."/>
            <person name="Palaniappan K."/>
            <person name="Hauser L."/>
            <person name="Chang Y.J."/>
            <person name="Jeffries C.D."/>
            <person name="Detter J.C."/>
            <person name="Brambilla E."/>
            <person name="Djao O.D."/>
            <person name="Rohde M."/>
            <person name="Spring S."/>
            <person name="Goker M."/>
            <person name="Woyke T."/>
            <person name="Bristow J."/>
            <person name="Eisen J.A."/>
            <person name="Markowitz V."/>
            <person name="Hugenholtz P."/>
            <person name="Kyrpides N.C."/>
            <person name="Klenk H.P."/>
            <person name="Land M."/>
        </authorList>
    </citation>
    <scope>NUCLEOTIDE SEQUENCE [LARGE SCALE GENOMIC DNA]</scope>
    <source>
        <strain evidence="9">DSM 19672 / NBRC 101217 / Yu37-1</strain>
        <plasmid evidence="9">Plasmid pCALNI01</plasmid>
    </source>
</reference>
<keyword evidence="3" id="KW-0378">Hydrolase</keyword>
<feature type="domain" description="Dynamin N-terminal" evidence="7">
    <location>
        <begin position="51"/>
        <end position="177"/>
    </location>
</feature>
<proteinExistence type="predicted"/>
<dbReference type="Gene3D" id="3.40.50.300">
    <property type="entry name" value="P-loop containing nucleotide triphosphate hydrolases"/>
    <property type="match status" value="1"/>
</dbReference>
<evidence type="ECO:0000256" key="3">
    <source>
        <dbReference type="ARBA" id="ARBA00022801"/>
    </source>
</evidence>
<dbReference type="Pfam" id="PF00350">
    <property type="entry name" value="Dynamin_N"/>
    <property type="match status" value="1"/>
</dbReference>
<dbReference type="Proteomes" id="UP000007039">
    <property type="component" value="Plasmid pCALNI01"/>
</dbReference>
<dbReference type="AlphaFoldDB" id="E4TK94"/>
<dbReference type="SUPFAM" id="SSF52540">
    <property type="entry name" value="P-loop containing nucleoside triphosphate hydrolases"/>
    <property type="match status" value="1"/>
</dbReference>
<geneLocation type="plasmid" evidence="8 9">
    <name>pCALNI01</name>
</geneLocation>
<organism evidence="8 9">
    <name type="scientific">Calditerrivibrio nitroreducens (strain DSM 19672 / NBRC 101217 / Yu37-1)</name>
    <dbReference type="NCBI Taxonomy" id="768670"/>
    <lineage>
        <taxon>Bacteria</taxon>
        <taxon>Pseudomonadati</taxon>
        <taxon>Deferribacterota</taxon>
        <taxon>Deferribacteres</taxon>
        <taxon>Deferribacterales</taxon>
        <taxon>Calditerrivibrionaceae</taxon>
    </lineage>
</organism>
<dbReference type="GO" id="GO:0003924">
    <property type="term" value="F:GTPase activity"/>
    <property type="evidence" value="ECO:0007669"/>
    <property type="project" value="InterPro"/>
</dbReference>
<dbReference type="InterPro" id="IPR027094">
    <property type="entry name" value="Mitofusin_fam"/>
</dbReference>
<dbReference type="GO" id="GO:0016020">
    <property type="term" value="C:membrane"/>
    <property type="evidence" value="ECO:0007669"/>
    <property type="project" value="UniProtKB-SubCell"/>
</dbReference>
<keyword evidence="8" id="KW-0614">Plasmid</keyword>
<evidence type="ECO:0000256" key="1">
    <source>
        <dbReference type="ARBA" id="ARBA00004370"/>
    </source>
</evidence>
<dbReference type="EMBL" id="CP002348">
    <property type="protein sequence ID" value="ADR19966.1"/>
    <property type="molecule type" value="Genomic_DNA"/>
</dbReference>
<gene>
    <name evidence="8" type="ordered locus">Calni_2074</name>
</gene>
<feature type="coiled-coil region" evidence="6">
    <location>
        <begin position="515"/>
        <end position="553"/>
    </location>
</feature>
<name>E4TK94_CALNY</name>
<feature type="coiled-coil region" evidence="6">
    <location>
        <begin position="282"/>
        <end position="320"/>
    </location>
</feature>
<evidence type="ECO:0000256" key="6">
    <source>
        <dbReference type="SAM" id="Coils"/>
    </source>
</evidence>
<dbReference type="HOGENOM" id="CLU_024245_2_0_0"/>
<reference key="1">
    <citation type="submission" date="2010-11" db="EMBL/GenBank/DDBJ databases">
        <title>The complete genome of plasmid of Calditerrivibrio nitroreducens DSM 19672.</title>
        <authorList>
            <consortium name="US DOE Joint Genome Institute (JGI-PGF)"/>
            <person name="Lucas S."/>
            <person name="Copeland A."/>
            <person name="Lapidus A."/>
            <person name="Bruce D."/>
            <person name="Goodwin L."/>
            <person name="Pitluck S."/>
            <person name="Kyrpides N."/>
            <person name="Mavromatis K."/>
            <person name="Ivanova N."/>
            <person name="Mikhailova N."/>
            <person name="Zeytun A."/>
            <person name="Brettin T."/>
            <person name="Detter J.C."/>
            <person name="Tapia R."/>
            <person name="Han C."/>
            <person name="Land M."/>
            <person name="Hauser L."/>
            <person name="Markowitz V."/>
            <person name="Cheng J.-F."/>
            <person name="Hugenholtz P."/>
            <person name="Woyke T."/>
            <person name="Wu D."/>
            <person name="Spring S."/>
            <person name="Schroeder M."/>
            <person name="Brambilla E."/>
            <person name="Klenk H.-P."/>
            <person name="Eisen J.A."/>
        </authorList>
    </citation>
    <scope>NUCLEOTIDE SEQUENCE</scope>
    <source>
        <strain>DSM 19672</strain>
    </source>
</reference>